<name>A0A2G9U913_TELCI</name>
<dbReference type="EMBL" id="KZ348089">
    <property type="protein sequence ID" value="PIO66688.1"/>
    <property type="molecule type" value="Genomic_DNA"/>
</dbReference>
<keyword evidence="1" id="KW-1133">Transmembrane helix</keyword>
<accession>A0A2G9U913</accession>
<feature type="transmembrane region" description="Helical" evidence="1">
    <location>
        <begin position="96"/>
        <end position="118"/>
    </location>
</feature>
<sequence length="204" mass="22655">MLLSILTSYDQRVKYVCTLLNIKWNEFSNHCDSSKRLRAGFDASGSGSAGEEEVFTVHEVPFSANTIVVVALAWALVFGIGCLLRTVFAIHWKGYIHVLIPIFGFIACLTTILGFALPEDKSTKAVLASIIAWICCVVVAAGLILLSFFVFTDLKRNKVMEGVRNTALYIVLWLLFTDLLCVVTIIIDVLATVASYKIWKNKKE</sequence>
<keyword evidence="1" id="KW-0472">Membrane</keyword>
<reference evidence="2 3" key="1">
    <citation type="submission" date="2015-09" db="EMBL/GenBank/DDBJ databases">
        <title>Draft genome of the parasitic nematode Teladorsagia circumcincta isolate WARC Sus (inbred).</title>
        <authorList>
            <person name="Mitreva M."/>
        </authorList>
    </citation>
    <scope>NUCLEOTIDE SEQUENCE [LARGE SCALE GENOMIC DNA]</scope>
    <source>
        <strain evidence="2 3">S</strain>
    </source>
</reference>
<gene>
    <name evidence="2" type="ORF">TELCIR_11589</name>
</gene>
<proteinExistence type="predicted"/>
<feature type="transmembrane region" description="Helical" evidence="1">
    <location>
        <begin position="166"/>
        <end position="199"/>
    </location>
</feature>
<dbReference type="Proteomes" id="UP000230423">
    <property type="component" value="Unassembled WGS sequence"/>
</dbReference>
<dbReference type="OrthoDB" id="5867756at2759"/>
<evidence type="ECO:0000313" key="2">
    <source>
        <dbReference type="EMBL" id="PIO66688.1"/>
    </source>
</evidence>
<evidence type="ECO:0000256" key="1">
    <source>
        <dbReference type="SAM" id="Phobius"/>
    </source>
</evidence>
<protein>
    <submittedName>
        <fullName evidence="2">Uncharacterized protein</fullName>
    </submittedName>
</protein>
<keyword evidence="1" id="KW-0812">Transmembrane</keyword>
<keyword evidence="3" id="KW-1185">Reference proteome</keyword>
<evidence type="ECO:0000313" key="3">
    <source>
        <dbReference type="Proteomes" id="UP000230423"/>
    </source>
</evidence>
<feature type="transmembrane region" description="Helical" evidence="1">
    <location>
        <begin position="62"/>
        <end position="84"/>
    </location>
</feature>
<dbReference type="AlphaFoldDB" id="A0A2G9U913"/>
<feature type="transmembrane region" description="Helical" evidence="1">
    <location>
        <begin position="130"/>
        <end position="154"/>
    </location>
</feature>
<organism evidence="2 3">
    <name type="scientific">Teladorsagia circumcincta</name>
    <name type="common">Brown stomach worm</name>
    <name type="synonym">Ostertagia circumcincta</name>
    <dbReference type="NCBI Taxonomy" id="45464"/>
    <lineage>
        <taxon>Eukaryota</taxon>
        <taxon>Metazoa</taxon>
        <taxon>Ecdysozoa</taxon>
        <taxon>Nematoda</taxon>
        <taxon>Chromadorea</taxon>
        <taxon>Rhabditida</taxon>
        <taxon>Rhabditina</taxon>
        <taxon>Rhabditomorpha</taxon>
        <taxon>Strongyloidea</taxon>
        <taxon>Trichostrongylidae</taxon>
        <taxon>Teladorsagia</taxon>
    </lineage>
</organism>